<feature type="domain" description="DUF294" evidence="2">
    <location>
        <begin position="213"/>
        <end position="340"/>
    </location>
</feature>
<evidence type="ECO:0008006" key="5">
    <source>
        <dbReference type="Google" id="ProtNLM"/>
    </source>
</evidence>
<comment type="caution">
    <text evidence="3">The sequence shown here is derived from an EMBL/GenBank/DDBJ whole genome shotgun (WGS) entry which is preliminary data.</text>
</comment>
<dbReference type="GO" id="GO:0008773">
    <property type="term" value="F:[protein-PII] uridylyltransferase activity"/>
    <property type="evidence" value="ECO:0007669"/>
    <property type="project" value="InterPro"/>
</dbReference>
<dbReference type="Pfam" id="PF03445">
    <property type="entry name" value="DUF294"/>
    <property type="match status" value="1"/>
</dbReference>
<proteinExistence type="predicted"/>
<evidence type="ECO:0000259" key="1">
    <source>
        <dbReference type="Pfam" id="PF03445"/>
    </source>
</evidence>
<gene>
    <name evidence="3" type="ORF">AWB85_18330</name>
</gene>
<accession>A0A179V6K6</accession>
<dbReference type="Pfam" id="PF10335">
    <property type="entry name" value="DUF294_C"/>
    <property type="match status" value="1"/>
</dbReference>
<sequence>MSAPVPPENGIAHAIAQIDSAADEAAFCTAVGAARMVIALEVRARTPEATLAAAWSEALRHSVRAAARLVTGDVNPGWTWFVSGSVARGEAAPGSDVETLIAVDDTIDADGKIQIMELAALVHAMLERGGIGSDANGVLASRGRFCRRTTNWFEGIERWCANPPADRGVVMAGLMSDSQGVGAGSSLPDHALRSGNVRCAGRHYPIRLAMLQDAVAVRAGFPSRLKIFATQSDAVDLKIAAIDPVVKIARWAALSAGTDVLNTPARLDAAAAAQVLDADDASTLRDCFGWLLRFRWRSRATAWQEGRQMSDTVSLSALAPQERAMLRGIAREIAGIRRKLIYLSSTSSFQ</sequence>
<evidence type="ECO:0000259" key="2">
    <source>
        <dbReference type="Pfam" id="PF10335"/>
    </source>
</evidence>
<dbReference type="AlphaFoldDB" id="A0A179V6K6"/>
<protein>
    <recommendedName>
        <fullName evidence="5">Signal-transduction protein containing cAMP-binding and CBS domains</fullName>
    </recommendedName>
</protein>
<organism evidence="3 4">
    <name type="scientific">Mycobacteroides immunogenum</name>
    <dbReference type="NCBI Taxonomy" id="83262"/>
    <lineage>
        <taxon>Bacteria</taxon>
        <taxon>Bacillati</taxon>
        <taxon>Actinomycetota</taxon>
        <taxon>Actinomycetes</taxon>
        <taxon>Mycobacteriales</taxon>
        <taxon>Mycobacteriaceae</taxon>
        <taxon>Mycobacteroides</taxon>
    </lineage>
</organism>
<dbReference type="RefSeq" id="WP_064633752.1">
    <property type="nucleotide sequence ID" value="NZ_LQYE01000032.1"/>
</dbReference>
<name>A0A179V6K6_9MYCO</name>
<evidence type="ECO:0000313" key="4">
    <source>
        <dbReference type="Proteomes" id="UP000186919"/>
    </source>
</evidence>
<reference evidence="3 4" key="1">
    <citation type="submission" date="2016-01" db="EMBL/GenBank/DDBJ databases">
        <title>Mycobacterium immunogenum strain CD11_6 genome sequencing and assembly.</title>
        <authorList>
            <person name="Kaur G."/>
            <person name="Nair G.R."/>
            <person name="Mayilraj S."/>
        </authorList>
    </citation>
    <scope>NUCLEOTIDE SEQUENCE [LARGE SCALE GENOMIC DNA]</scope>
    <source>
        <strain evidence="3 4">CD11-6</strain>
    </source>
</reference>
<dbReference type="InterPro" id="IPR005105">
    <property type="entry name" value="GlnD_Uridyltrans_N"/>
</dbReference>
<dbReference type="EMBL" id="LQYE01000032">
    <property type="protein sequence ID" value="OAT66651.1"/>
    <property type="molecule type" value="Genomic_DNA"/>
</dbReference>
<evidence type="ECO:0000313" key="3">
    <source>
        <dbReference type="EMBL" id="OAT66651.1"/>
    </source>
</evidence>
<dbReference type="Proteomes" id="UP000186919">
    <property type="component" value="Unassembled WGS sequence"/>
</dbReference>
<feature type="domain" description="Protein-PII uridylyltransferase N-terminal" evidence="1">
    <location>
        <begin position="44"/>
        <end position="163"/>
    </location>
</feature>
<dbReference type="InterPro" id="IPR018821">
    <property type="entry name" value="DUF294_put_nucleoTrafse_sb-bd"/>
</dbReference>